<comment type="caution">
    <text evidence="1">The sequence shown here is derived from an EMBL/GenBank/DDBJ whole genome shotgun (WGS) entry which is preliminary data.</text>
</comment>
<proteinExistence type="predicted"/>
<accession>A0A7J2U408</accession>
<reference evidence="1" key="1">
    <citation type="journal article" date="2020" name="mSystems">
        <title>Genome- and Community-Level Interaction Insights into Carbon Utilization and Element Cycling Functions of Hydrothermarchaeota in Hydrothermal Sediment.</title>
        <authorList>
            <person name="Zhou Z."/>
            <person name="Liu Y."/>
            <person name="Xu W."/>
            <person name="Pan J."/>
            <person name="Luo Z.H."/>
            <person name="Li M."/>
        </authorList>
    </citation>
    <scope>NUCLEOTIDE SEQUENCE [LARGE SCALE GENOMIC DNA]</scope>
    <source>
        <strain evidence="1">SpSt-125</strain>
    </source>
</reference>
<dbReference type="AlphaFoldDB" id="A0A7J2U408"/>
<protein>
    <submittedName>
        <fullName evidence="1">Uncharacterized protein</fullName>
    </submittedName>
</protein>
<gene>
    <name evidence="1" type="ORF">ENO26_08155</name>
</gene>
<evidence type="ECO:0000313" key="1">
    <source>
        <dbReference type="EMBL" id="HEM67514.1"/>
    </source>
</evidence>
<name>A0A7J2U408_9CREN</name>
<sequence length="226" mass="26277">MELSTLRTAILDAYHRYGQRFLLVVKTAIAIAKENRLRGSTSLGDFDYKGLAERLSASGFSYNPSLLLRILEKEYRLIETSYKSSNQRWYKFKYDVGYIETAVNSLLIDKEDLEDPDIAIIKIQLTSLRPKYWFNRLKNMSIKEKLSKTDIKAFEKFSFSVLPKFVKILKHAEEYEDTLIVEINTIKEIIQLAQLVAEKVEYGNINDGEIYTNDIMLKKSQDAQHI</sequence>
<dbReference type="EMBL" id="DSEU01000056">
    <property type="protein sequence ID" value="HEM67514.1"/>
    <property type="molecule type" value="Genomic_DNA"/>
</dbReference>
<organism evidence="1">
    <name type="scientific">Ignisphaera aggregans</name>
    <dbReference type="NCBI Taxonomy" id="334771"/>
    <lineage>
        <taxon>Archaea</taxon>
        <taxon>Thermoproteota</taxon>
        <taxon>Thermoprotei</taxon>
        <taxon>Desulfurococcales</taxon>
        <taxon>Desulfurococcaceae</taxon>
        <taxon>Ignisphaera</taxon>
    </lineage>
</organism>